<evidence type="ECO:0000313" key="2">
    <source>
        <dbReference type="EMBL" id="KAA6385289.1"/>
    </source>
</evidence>
<dbReference type="EMBL" id="SNRW01005333">
    <property type="protein sequence ID" value="KAA6385289.1"/>
    <property type="molecule type" value="Genomic_DNA"/>
</dbReference>
<organism evidence="2 3">
    <name type="scientific">Streblomastix strix</name>
    <dbReference type="NCBI Taxonomy" id="222440"/>
    <lineage>
        <taxon>Eukaryota</taxon>
        <taxon>Metamonada</taxon>
        <taxon>Preaxostyla</taxon>
        <taxon>Oxymonadida</taxon>
        <taxon>Streblomastigidae</taxon>
        <taxon>Streblomastix</taxon>
    </lineage>
</organism>
<comment type="caution">
    <text evidence="2">The sequence shown here is derived from an EMBL/GenBank/DDBJ whole genome shotgun (WGS) entry which is preliminary data.</text>
</comment>
<dbReference type="InterPro" id="IPR016024">
    <property type="entry name" value="ARM-type_fold"/>
</dbReference>
<evidence type="ECO:0000256" key="1">
    <source>
        <dbReference type="SAM" id="MobiDB-lite"/>
    </source>
</evidence>
<accession>A0A5J4VSA2</accession>
<dbReference type="Gene3D" id="1.25.10.10">
    <property type="entry name" value="Leucine-rich Repeat Variant"/>
    <property type="match status" value="1"/>
</dbReference>
<reference evidence="2 3" key="1">
    <citation type="submission" date="2019-03" db="EMBL/GenBank/DDBJ databases">
        <title>Single cell metagenomics reveals metabolic interactions within the superorganism composed of flagellate Streblomastix strix and complex community of Bacteroidetes bacteria on its surface.</title>
        <authorList>
            <person name="Treitli S.C."/>
            <person name="Kolisko M."/>
            <person name="Husnik F."/>
            <person name="Keeling P."/>
            <person name="Hampl V."/>
        </authorList>
    </citation>
    <scope>NUCLEOTIDE SEQUENCE [LARGE SCALE GENOMIC DNA]</scope>
    <source>
        <strain evidence="2">ST1C</strain>
    </source>
</reference>
<protein>
    <submittedName>
        <fullName evidence="2">Uncharacterized protein</fullName>
    </submittedName>
</protein>
<dbReference type="InterPro" id="IPR011989">
    <property type="entry name" value="ARM-like"/>
</dbReference>
<name>A0A5J4VSA2_9EUKA</name>
<dbReference type="AlphaFoldDB" id="A0A5J4VSA2"/>
<evidence type="ECO:0000313" key="3">
    <source>
        <dbReference type="Proteomes" id="UP000324800"/>
    </source>
</evidence>
<dbReference type="SUPFAM" id="SSF48371">
    <property type="entry name" value="ARM repeat"/>
    <property type="match status" value="1"/>
</dbReference>
<proteinExistence type="predicted"/>
<dbReference type="Proteomes" id="UP000324800">
    <property type="component" value="Unassembled WGS sequence"/>
</dbReference>
<gene>
    <name evidence="2" type="ORF">EZS28_019186</name>
</gene>
<sequence length="279" mass="31771">MAEACGSFAEAITFVVRKGNTLKKGTRSEDYRNIHFKSKQIHHVDSNSISSVIVTSNLTSSLNSISYSLESLYGFTDSHPTNEFETEMDIVFDMLQGSWSSNFGTGGSERCRLSCLWVIGKVSQLVSQRALSSSLHKLIPLFLHYLKKDEPILQFSASVALHGVISSILKQKPQDIQPYIQQLLHVTYNTLIQLPVLNPTAFIFPPKQATWNQLVTRIASGGEKQLLPDEIGFEEDQFDSYETNFEKKEEEQNDEQKGRLEKETTIERQQEFILRRMEE</sequence>
<feature type="region of interest" description="Disordered" evidence="1">
    <location>
        <begin position="244"/>
        <end position="264"/>
    </location>
</feature>